<gene>
    <name evidence="2" type="ORF">B4N89_27610</name>
</gene>
<organism evidence="2 3">
    <name type="scientific">Embleya scabrispora</name>
    <dbReference type="NCBI Taxonomy" id="159449"/>
    <lineage>
        <taxon>Bacteria</taxon>
        <taxon>Bacillati</taxon>
        <taxon>Actinomycetota</taxon>
        <taxon>Actinomycetes</taxon>
        <taxon>Kitasatosporales</taxon>
        <taxon>Streptomycetaceae</taxon>
        <taxon>Embleya</taxon>
    </lineage>
</organism>
<comment type="caution">
    <text evidence="2">The sequence shown here is derived from an EMBL/GenBank/DDBJ whole genome shotgun (WGS) entry which is preliminary data.</text>
</comment>
<reference evidence="2 3" key="1">
    <citation type="submission" date="2017-03" db="EMBL/GenBank/DDBJ databases">
        <title>Draft genome sequence of Streptomyces scabrisporus NF3, endophyte isolated from Amphipterygium adstringens.</title>
        <authorList>
            <person name="Vazquez M."/>
            <person name="Ceapa C.D."/>
            <person name="Rodriguez Luna D."/>
            <person name="Sanchez Esquivel S."/>
        </authorList>
    </citation>
    <scope>NUCLEOTIDE SEQUENCE [LARGE SCALE GENOMIC DNA]</scope>
    <source>
        <strain evidence="2 3">NF3</strain>
    </source>
</reference>
<dbReference type="Proteomes" id="UP000190037">
    <property type="component" value="Unassembled WGS sequence"/>
</dbReference>
<dbReference type="AlphaFoldDB" id="A0A1T3P5B7"/>
<evidence type="ECO:0000313" key="3">
    <source>
        <dbReference type="Proteomes" id="UP000190037"/>
    </source>
</evidence>
<accession>A0A1T3P5B7</accession>
<dbReference type="STRING" id="159449.B4N89_27610"/>
<feature type="region of interest" description="Disordered" evidence="1">
    <location>
        <begin position="75"/>
        <end position="95"/>
    </location>
</feature>
<protein>
    <submittedName>
        <fullName evidence="2">Uncharacterized protein</fullName>
    </submittedName>
</protein>
<evidence type="ECO:0000256" key="1">
    <source>
        <dbReference type="SAM" id="MobiDB-lite"/>
    </source>
</evidence>
<name>A0A1T3P5B7_9ACTN</name>
<evidence type="ECO:0000313" key="2">
    <source>
        <dbReference type="EMBL" id="OPC84192.1"/>
    </source>
</evidence>
<dbReference type="EMBL" id="MWQN01000001">
    <property type="protein sequence ID" value="OPC84192.1"/>
    <property type="molecule type" value="Genomic_DNA"/>
</dbReference>
<dbReference type="RefSeq" id="WP_078978485.1">
    <property type="nucleotide sequence ID" value="NZ_MWQN01000001.1"/>
</dbReference>
<sequence length="95" mass="10233">MAKDTYEPSARLLAVLAEFEAAQAALALAETKLRETAAEELRHPDASPKKVAEVVPWSHEKLRGIAREYGVPLKRPPTVRSIRDTSDPSGGPASG</sequence>
<proteinExistence type="predicted"/>
<keyword evidence="3" id="KW-1185">Reference proteome</keyword>